<dbReference type="Proteomes" id="UP000238362">
    <property type="component" value="Unassembled WGS sequence"/>
</dbReference>
<dbReference type="OrthoDB" id="9814961at2"/>
<dbReference type="EMBL" id="PVNH01000001">
    <property type="protein sequence ID" value="PRX51433.1"/>
    <property type="molecule type" value="Genomic_DNA"/>
</dbReference>
<dbReference type="AlphaFoldDB" id="A0A2T0M3W1"/>
<keyword evidence="3" id="KW-1185">Reference proteome</keyword>
<dbReference type="RefSeq" id="WP_106176891.1">
    <property type="nucleotide sequence ID" value="NZ_PVNH01000001.1"/>
</dbReference>
<dbReference type="Gene3D" id="3.90.79.40">
    <property type="entry name" value="EvaA sugar 2,3-dehydratase subunit"/>
    <property type="match status" value="2"/>
</dbReference>
<name>A0A2T0M3W1_9PSEU</name>
<evidence type="ECO:0000313" key="3">
    <source>
        <dbReference type="Proteomes" id="UP000238362"/>
    </source>
</evidence>
<dbReference type="Pfam" id="PF03559">
    <property type="entry name" value="Hexose_dehydrat"/>
    <property type="match status" value="2"/>
</dbReference>
<dbReference type="GO" id="GO:0016829">
    <property type="term" value="F:lyase activity"/>
    <property type="evidence" value="ECO:0007669"/>
    <property type="project" value="InterPro"/>
</dbReference>
<sequence>MTRSSPLTDAGTPARIAASVLAADHRTAEGFDEWLAEQRARSVTDVRPVPLDALDGWSREAETGNYRHHSGRFFTIEGLDVHMADGPVRRWSQPIINQPEVGILGFLVKEFDGVLHCLVQAKVEPGNCNGVQLSPTVQATRSNYTGVHRGRTVPYLEFFRDSARHHVLADVRQSEQGARFYQKRNRNMVVETTEEVEVVDGFHWLTLGHLHRLLAIDNLVNMDARTVLSCLPFAGLRLADSFDVAGEDFRAALIRSCSQEAASAHSMAELLSWITERRVETDVYARRIPLRDVERWRYADGRITHETGRYFDVIGVDVAAGTREVSRWMQPMIAPHARGLVAFLVRDIEGVLHVLVRAHAEAGYVDVVELAPTVQCAPDNYAHLPESARPPFLGDVLAAPADRIRFDTELSEEGGRFHHARNRYVVVEADEDDDLEGPGFRWLTLHQVVNLLRHSHYLNIEARSLVACLHSLSAGPS</sequence>
<organism evidence="2 3">
    <name type="scientific">Prauserella shujinwangii</name>
    <dbReference type="NCBI Taxonomy" id="1453103"/>
    <lineage>
        <taxon>Bacteria</taxon>
        <taxon>Bacillati</taxon>
        <taxon>Actinomycetota</taxon>
        <taxon>Actinomycetes</taxon>
        <taxon>Pseudonocardiales</taxon>
        <taxon>Pseudonocardiaceae</taxon>
        <taxon>Prauserella</taxon>
    </lineage>
</organism>
<evidence type="ECO:0000313" key="2">
    <source>
        <dbReference type="EMBL" id="PRX51433.1"/>
    </source>
</evidence>
<gene>
    <name evidence="2" type="ORF">B0I33_101587</name>
</gene>
<proteinExistence type="predicted"/>
<feature type="domain" description="dTDP-4-dehydro-6-deoxy-alpha-D-glucopyranose 2,3-dehydratase" evidence="1">
    <location>
        <begin position="268"/>
        <end position="469"/>
    </location>
</feature>
<dbReference type="InterPro" id="IPR038153">
    <property type="entry name" value="EvaA-like_sf"/>
</dbReference>
<comment type="caution">
    <text evidence="2">The sequence shown here is derived from an EMBL/GenBank/DDBJ whole genome shotgun (WGS) entry which is preliminary data.</text>
</comment>
<accession>A0A2T0M3W1</accession>
<protein>
    <submittedName>
        <fullName evidence="2">Oxidase EvaA</fullName>
    </submittedName>
</protein>
<reference evidence="2 3" key="1">
    <citation type="submission" date="2018-03" db="EMBL/GenBank/DDBJ databases">
        <title>Genomic Encyclopedia of Type Strains, Phase III (KMG-III): the genomes of soil and plant-associated and newly described type strains.</title>
        <authorList>
            <person name="Whitman W."/>
        </authorList>
    </citation>
    <scope>NUCLEOTIDE SEQUENCE [LARGE SCALE GENOMIC DNA]</scope>
    <source>
        <strain evidence="2 3">CGMCC 4.7125</strain>
    </source>
</reference>
<evidence type="ECO:0000259" key="1">
    <source>
        <dbReference type="Pfam" id="PF03559"/>
    </source>
</evidence>
<feature type="domain" description="dTDP-4-dehydro-6-deoxy-alpha-D-glucopyranose 2,3-dehydratase" evidence="1">
    <location>
        <begin position="30"/>
        <end position="231"/>
    </location>
</feature>
<dbReference type="InterPro" id="IPR005212">
    <property type="entry name" value="EvaA-like"/>
</dbReference>